<sequence length="205" mass="22169">MTGHTRRAHAFATELLSGLTDDLFSEDGAAKAQFTATFDHTLSTLHDLLAATELLSPEADHAPEVLAAAQRAERQYAQTSGRPTERAAVRVTAAADLLRDLRPWIQPPAPLPAAFIHDLRGVLTEESGVTPSDAQLTALVRSDLRLTRDGTQGAPDSETRARVLDVLSLNLVGEKWPDHAWTSAPAQAFRGRLRHAAQQAGYPVQ</sequence>
<name>A0AAE3XES2_9DEIO</name>
<evidence type="ECO:0000313" key="1">
    <source>
        <dbReference type="EMBL" id="MDR6218785.1"/>
    </source>
</evidence>
<protein>
    <submittedName>
        <fullName evidence="1">Uncharacterized protein</fullName>
    </submittedName>
</protein>
<reference evidence="1" key="1">
    <citation type="submission" date="2023-07" db="EMBL/GenBank/DDBJ databases">
        <title>Sorghum-associated microbial communities from plants grown in Nebraska, USA.</title>
        <authorList>
            <person name="Schachtman D."/>
        </authorList>
    </citation>
    <scope>NUCLEOTIDE SEQUENCE</scope>
    <source>
        <strain evidence="1">BE330</strain>
    </source>
</reference>
<organism evidence="1 2">
    <name type="scientific">Deinococcus soli</name>
    <name type="common">ex Cha et al. 2016</name>
    <dbReference type="NCBI Taxonomy" id="1309411"/>
    <lineage>
        <taxon>Bacteria</taxon>
        <taxon>Thermotogati</taxon>
        <taxon>Deinococcota</taxon>
        <taxon>Deinococci</taxon>
        <taxon>Deinococcales</taxon>
        <taxon>Deinococcaceae</taxon>
        <taxon>Deinococcus</taxon>
    </lineage>
</organism>
<dbReference type="EMBL" id="JAVDQK010000005">
    <property type="protein sequence ID" value="MDR6218785.1"/>
    <property type="molecule type" value="Genomic_DNA"/>
</dbReference>
<comment type="caution">
    <text evidence="1">The sequence shown here is derived from an EMBL/GenBank/DDBJ whole genome shotgun (WGS) entry which is preliminary data.</text>
</comment>
<proteinExistence type="predicted"/>
<evidence type="ECO:0000313" key="2">
    <source>
        <dbReference type="Proteomes" id="UP001185331"/>
    </source>
</evidence>
<accession>A0AAE3XES2</accession>
<dbReference type="AlphaFoldDB" id="A0AAE3XES2"/>
<gene>
    <name evidence="1" type="ORF">J2Y00_002382</name>
</gene>
<dbReference type="RefSeq" id="WP_309853380.1">
    <property type="nucleotide sequence ID" value="NZ_JAVDQJ010000004.1"/>
</dbReference>
<dbReference type="Proteomes" id="UP001185331">
    <property type="component" value="Unassembled WGS sequence"/>
</dbReference>